<name>A0A0X3V938_9ACTN</name>
<sequence length="188" mass="20347">MGSGDPGEFLRLLGAAWEVPGVAELLHTYENRSDVAALGLEVDDGMVIFHAADPAVAEAVWGFPVGAGDPDPPTFVDNGAGWRPYLDHLSLTCVDIALTAVIDGGEWYNAAELPADLVPSVAANFDRVPLPDLPMWIDVEESPVRWYSRPGLLLRTHGDDGAWLWVRALTRTGLESVYRALPGVTWSQ</sequence>
<proteinExistence type="predicted"/>
<accession>A0A0X3V938</accession>
<dbReference type="AlphaFoldDB" id="A0A0X3V938"/>
<comment type="caution">
    <text evidence="1">The sequence shown here is derived from an EMBL/GenBank/DDBJ whole genome shotgun (WGS) entry which is preliminary data.</text>
</comment>
<evidence type="ECO:0000313" key="2">
    <source>
        <dbReference type="Proteomes" id="UP000053244"/>
    </source>
</evidence>
<evidence type="ECO:0000313" key="1">
    <source>
        <dbReference type="EMBL" id="KUL41323.1"/>
    </source>
</evidence>
<dbReference type="EMBL" id="LLZH01000013">
    <property type="protein sequence ID" value="KUL41323.1"/>
    <property type="molecule type" value="Genomic_DNA"/>
</dbReference>
<dbReference type="Proteomes" id="UP000053244">
    <property type="component" value="Unassembled WGS sequence"/>
</dbReference>
<gene>
    <name evidence="1" type="ORF">ADL15_03445</name>
</gene>
<keyword evidence="2" id="KW-1185">Reference proteome</keyword>
<protein>
    <submittedName>
        <fullName evidence="1">Uncharacterized protein</fullName>
    </submittedName>
</protein>
<organism evidence="1 2">
    <name type="scientific">Actinoplanes awajinensis subsp. mycoplanecinus</name>
    <dbReference type="NCBI Taxonomy" id="135947"/>
    <lineage>
        <taxon>Bacteria</taxon>
        <taxon>Bacillati</taxon>
        <taxon>Actinomycetota</taxon>
        <taxon>Actinomycetes</taxon>
        <taxon>Micromonosporales</taxon>
        <taxon>Micromonosporaceae</taxon>
        <taxon>Actinoplanes</taxon>
    </lineage>
</organism>
<reference evidence="1 2" key="1">
    <citation type="submission" date="2015-10" db="EMBL/GenBank/DDBJ databases">
        <authorList>
            <person name="Gilbert D.G."/>
        </authorList>
    </citation>
    <scope>NUCLEOTIDE SEQUENCE [LARGE SCALE GENOMIC DNA]</scope>
    <source>
        <strain evidence="1 2">NRRL B-16712</strain>
    </source>
</reference>